<reference evidence="1" key="2">
    <citation type="submission" date="2021-04" db="EMBL/GenBank/DDBJ databases">
        <authorList>
            <person name="Karlyshev A.V."/>
        </authorList>
    </citation>
    <scope>NUCLEOTIDE SEQUENCE</scope>
    <source>
        <strain evidence="1">LMG 29479</strain>
    </source>
</reference>
<organism evidence="1">
    <name type="scientific">Coralloluteibacterium stylophorae</name>
    <dbReference type="NCBI Taxonomy" id="1776034"/>
    <lineage>
        <taxon>Bacteria</taxon>
        <taxon>Pseudomonadati</taxon>
        <taxon>Pseudomonadota</taxon>
        <taxon>Gammaproteobacteria</taxon>
        <taxon>Lysobacterales</taxon>
        <taxon>Lysobacteraceae</taxon>
        <taxon>Coralloluteibacterium</taxon>
    </lineage>
</organism>
<name>A0A8J7VST2_9GAMM</name>
<dbReference type="RefSeq" id="WP_211926237.1">
    <property type="nucleotide sequence ID" value="NZ_JAGQFT020000004.1"/>
</dbReference>
<dbReference type="EMBL" id="JAGQFT010000043">
    <property type="protein sequence ID" value="MBR0562292.1"/>
    <property type="molecule type" value="Genomic_DNA"/>
</dbReference>
<comment type="caution">
    <text evidence="1">The sequence shown here is derived from an EMBL/GenBank/DDBJ whole genome shotgun (WGS) entry which is preliminary data.</text>
</comment>
<evidence type="ECO:0000313" key="1">
    <source>
        <dbReference type="EMBL" id="MBR0562292.1"/>
    </source>
</evidence>
<proteinExistence type="predicted"/>
<keyword evidence="3" id="KW-1185">Reference proteome</keyword>
<dbReference type="Pfam" id="PF08238">
    <property type="entry name" value="Sel1"/>
    <property type="match status" value="2"/>
</dbReference>
<dbReference type="InterPro" id="IPR006597">
    <property type="entry name" value="Sel1-like"/>
</dbReference>
<dbReference type="InterPro" id="IPR011990">
    <property type="entry name" value="TPR-like_helical_dom_sf"/>
</dbReference>
<evidence type="ECO:0000313" key="3">
    <source>
        <dbReference type="Proteomes" id="UP000675747"/>
    </source>
</evidence>
<dbReference type="EMBL" id="JAGQFT020000004">
    <property type="protein sequence ID" value="MBS7457102.1"/>
    <property type="molecule type" value="Genomic_DNA"/>
</dbReference>
<dbReference type="AlphaFoldDB" id="A0A8J7VST2"/>
<protein>
    <submittedName>
        <fullName evidence="1">Sel1 repeat family protein</fullName>
    </submittedName>
</protein>
<evidence type="ECO:0000313" key="2">
    <source>
        <dbReference type="EMBL" id="MBS7457102.1"/>
    </source>
</evidence>
<dbReference type="SUPFAM" id="SSF81901">
    <property type="entry name" value="HCP-like"/>
    <property type="match status" value="1"/>
</dbReference>
<gene>
    <name evidence="2" type="ORF">KB893_008125</name>
    <name evidence="1" type="ORF">KB893_07160</name>
</gene>
<dbReference type="Proteomes" id="UP000675747">
    <property type="component" value="Unassembled WGS sequence"/>
</dbReference>
<sequence length="207" mass="23660">MLTSAGFLAAHPDLQWRNEGVRAWREGDRARALELFLRAAHYGDKASQAMVAEMYWLGEGVGRDRPRAYAWMDLAAERMYRRFLVRREQYWAELDEAERERALAVGEDIYADYGDAVAKPRLERVLARARRTVTGTRTGFVGTLQVQVVGPGGTPIVIDGARFYDPQYWEPERYWAWQDDVWQAPPKGRVTVGELERIAGPDGRPSD</sequence>
<dbReference type="Gene3D" id="1.25.40.10">
    <property type="entry name" value="Tetratricopeptide repeat domain"/>
    <property type="match status" value="1"/>
</dbReference>
<reference evidence="2 3" key="1">
    <citation type="journal article" date="2021" name="Microbiol. Resour. Announc.">
        <title>Draft Genome Sequence of Coralloluteibacterium stylophorae LMG 29479T.</title>
        <authorList>
            <person name="Karlyshev A.V."/>
            <person name="Kudryashova E.B."/>
            <person name="Ariskina E.V."/>
            <person name="Conroy A.P."/>
            <person name="Abidueva E.Y."/>
        </authorList>
    </citation>
    <scope>NUCLEOTIDE SEQUENCE [LARGE SCALE GENOMIC DNA]</scope>
    <source>
        <strain evidence="2 3">LMG 29479</strain>
    </source>
</reference>
<accession>A0A8J7VST2</accession>